<feature type="transmembrane region" description="Helical" evidence="1">
    <location>
        <begin position="308"/>
        <end position="331"/>
    </location>
</feature>
<dbReference type="RefSeq" id="WP_150939110.1">
    <property type="nucleotide sequence ID" value="NZ_WAAT01000044.1"/>
</dbReference>
<keyword evidence="4" id="KW-1185">Reference proteome</keyword>
<name>A0A6N6MEL8_9FLAO</name>
<feature type="transmembrane region" description="Helical" evidence="1">
    <location>
        <begin position="337"/>
        <end position="353"/>
    </location>
</feature>
<dbReference type="Proteomes" id="UP000441333">
    <property type="component" value="Unassembled WGS sequence"/>
</dbReference>
<evidence type="ECO:0000256" key="1">
    <source>
        <dbReference type="SAM" id="Phobius"/>
    </source>
</evidence>
<evidence type="ECO:0000256" key="2">
    <source>
        <dbReference type="SAM" id="SignalP"/>
    </source>
</evidence>
<keyword evidence="2" id="KW-0732">Signal</keyword>
<sequence length="717" mass="80963">MKNSIKRFFTIIIFAFCLSMPLSVHADISFPARLEITEVEPGIYDVLFVLPVMEGKVLKAKPVFPEAFNFLGKPIVDVDRNTKRIRWRVSCDPEKLAGLKIGIDGVLGSQTDVFFELSLLNGRLYAKKLSPTHAYYVIPSPPTVLGITKEAFVNGAQRLLSVYPFYLLVLVLCAFFTLKEFSKLSLNFCLFSLLGLWLATMDHLVFSKYHFDFIILLMSLFMSYGLLKRDRTDLKLTTAFIFSALLGLAFGAITRPYVNLDGFTSSNVSVYLFAVTLGVLIGCVLIILMSHKLLILLKLILKKQTDVLLGKIVGVLAFALIIYEASLYWMAPSMLPKLPYALCIFVLVSAYALKKVDEVNLLNKLLIFLLPLGFGTSFVFLGIQFPFALTIALACTWVLLLCGFYKGLQIKPLIITVVVLGAVSSGFLLAESVTANLSFALGQTMGYLIILMLVVTSILNFKTELTLEKLRPFSILFTWIAVLGLLIIWSQDFFDIEIDTFKTDYTIGLIHIPLLSLGCVFLVVMTWPRYKKIHKAMNLERKKPVLSYLFLGLTVFLMPLTVTASNPWHVFKAPNSSEIYQITQRILNNTYTAFNLKDETQLFTTLSNNLEGSLVDHVYLDSRRRLTTGLQEGAEVTVEEVTVSDIGERIETDDMLTVFKYPVEWTVKARVRHLQHIHYRQNKYLGEITLKVIDKVWKISNMTLTSEDRTIISANNK</sequence>
<feature type="transmembrane region" description="Helical" evidence="1">
    <location>
        <begin position="185"/>
        <end position="203"/>
    </location>
</feature>
<feature type="signal peptide" evidence="2">
    <location>
        <begin position="1"/>
        <end position="26"/>
    </location>
</feature>
<keyword evidence="1" id="KW-0472">Membrane</keyword>
<feature type="transmembrane region" description="Helical" evidence="1">
    <location>
        <begin position="436"/>
        <end position="461"/>
    </location>
</feature>
<evidence type="ECO:0000313" key="3">
    <source>
        <dbReference type="EMBL" id="KAB1067791.1"/>
    </source>
</evidence>
<feature type="transmembrane region" description="Helical" evidence="1">
    <location>
        <begin position="412"/>
        <end position="430"/>
    </location>
</feature>
<feature type="transmembrane region" description="Helical" evidence="1">
    <location>
        <begin position="387"/>
        <end position="405"/>
    </location>
</feature>
<organism evidence="3 4">
    <name type="scientific">Pseudotamlana haliotis</name>
    <dbReference type="NCBI Taxonomy" id="2614804"/>
    <lineage>
        <taxon>Bacteria</taxon>
        <taxon>Pseudomonadati</taxon>
        <taxon>Bacteroidota</taxon>
        <taxon>Flavobacteriia</taxon>
        <taxon>Flavobacteriales</taxon>
        <taxon>Flavobacteriaceae</taxon>
        <taxon>Pseudotamlana</taxon>
    </lineage>
</organism>
<feature type="chain" id="PRO_5027066301" evidence="2">
    <location>
        <begin position="27"/>
        <end position="717"/>
    </location>
</feature>
<dbReference type="EMBL" id="WAAT01000044">
    <property type="protein sequence ID" value="KAB1067791.1"/>
    <property type="molecule type" value="Genomic_DNA"/>
</dbReference>
<feature type="transmembrane region" description="Helical" evidence="1">
    <location>
        <begin position="159"/>
        <end position="178"/>
    </location>
</feature>
<feature type="transmembrane region" description="Helical" evidence="1">
    <location>
        <begin position="270"/>
        <end position="288"/>
    </location>
</feature>
<keyword evidence="1" id="KW-0812">Transmembrane</keyword>
<proteinExistence type="predicted"/>
<accession>A0A6N6MEL8</accession>
<gene>
    <name evidence="3" type="ORF">F6U93_09310</name>
</gene>
<feature type="transmembrane region" description="Helical" evidence="1">
    <location>
        <begin position="209"/>
        <end position="227"/>
    </location>
</feature>
<feature type="transmembrane region" description="Helical" evidence="1">
    <location>
        <begin position="473"/>
        <end position="490"/>
    </location>
</feature>
<comment type="caution">
    <text evidence="3">The sequence shown here is derived from an EMBL/GenBank/DDBJ whole genome shotgun (WGS) entry which is preliminary data.</text>
</comment>
<reference evidence="3 4" key="1">
    <citation type="submission" date="2019-09" db="EMBL/GenBank/DDBJ databases">
        <authorList>
            <person name="Cao W.R."/>
        </authorList>
    </citation>
    <scope>NUCLEOTIDE SEQUENCE [LARGE SCALE GENOMIC DNA]</scope>
    <source>
        <strain evidence="3 4">B1N29</strain>
    </source>
</reference>
<evidence type="ECO:0000313" key="4">
    <source>
        <dbReference type="Proteomes" id="UP000441333"/>
    </source>
</evidence>
<dbReference type="AlphaFoldDB" id="A0A6N6MEL8"/>
<feature type="transmembrane region" description="Helical" evidence="1">
    <location>
        <begin position="545"/>
        <end position="562"/>
    </location>
</feature>
<keyword evidence="1" id="KW-1133">Transmembrane helix</keyword>
<feature type="transmembrane region" description="Helical" evidence="1">
    <location>
        <begin position="239"/>
        <end position="258"/>
    </location>
</feature>
<feature type="transmembrane region" description="Helical" evidence="1">
    <location>
        <begin position="505"/>
        <end position="524"/>
    </location>
</feature>
<feature type="transmembrane region" description="Helical" evidence="1">
    <location>
        <begin position="365"/>
        <end position="381"/>
    </location>
</feature>
<protein>
    <submittedName>
        <fullName evidence="3">Uncharacterized protein</fullName>
    </submittedName>
</protein>